<feature type="domain" description="Ketosynthase family 3 (KS3)" evidence="4">
    <location>
        <begin position="13"/>
        <end position="444"/>
    </location>
</feature>
<accession>A0ABU9YL25</accession>
<protein>
    <submittedName>
        <fullName evidence="5">Type I polyketide synthase</fullName>
    </submittedName>
</protein>
<comment type="caution">
    <text evidence="5">The sequence shown here is derived from an EMBL/GenBank/DDBJ whole genome shotgun (WGS) entry which is preliminary data.</text>
</comment>
<evidence type="ECO:0000259" key="4">
    <source>
        <dbReference type="PROSITE" id="PS52004"/>
    </source>
</evidence>
<evidence type="ECO:0000256" key="3">
    <source>
        <dbReference type="ARBA" id="ARBA00022679"/>
    </source>
</evidence>
<keyword evidence="6" id="KW-1185">Reference proteome</keyword>
<dbReference type="InterPro" id="IPR016039">
    <property type="entry name" value="Thiolase-like"/>
</dbReference>
<dbReference type="InterPro" id="IPR050091">
    <property type="entry name" value="PKS_NRPS_Biosynth_Enz"/>
</dbReference>
<dbReference type="InterPro" id="IPR016035">
    <property type="entry name" value="Acyl_Trfase/lysoPLipase"/>
</dbReference>
<dbReference type="SMART" id="SM00825">
    <property type="entry name" value="PKS_KS"/>
    <property type="match status" value="1"/>
</dbReference>
<dbReference type="PROSITE" id="PS52004">
    <property type="entry name" value="KS3_2"/>
    <property type="match status" value="1"/>
</dbReference>
<dbReference type="SUPFAM" id="SSF53901">
    <property type="entry name" value="Thiolase-like"/>
    <property type="match status" value="1"/>
</dbReference>
<dbReference type="PROSITE" id="PS00606">
    <property type="entry name" value="KS3_1"/>
    <property type="match status" value="1"/>
</dbReference>
<dbReference type="EMBL" id="JBBKTW010000005">
    <property type="protein sequence ID" value="MEN2989520.1"/>
    <property type="molecule type" value="Genomic_DNA"/>
</dbReference>
<dbReference type="RefSeq" id="WP_345937613.1">
    <property type="nucleotide sequence ID" value="NZ_JBBKTW010000005.1"/>
</dbReference>
<name>A0ABU9YL25_9PROT</name>
<proteinExistence type="predicted"/>
<dbReference type="Gene3D" id="3.40.366.10">
    <property type="entry name" value="Malonyl-Coenzyme A Acyl Carrier Protein, domain 2"/>
    <property type="match status" value="1"/>
</dbReference>
<keyword evidence="1" id="KW-0596">Phosphopantetheine</keyword>
<dbReference type="Proteomes" id="UP001413721">
    <property type="component" value="Unassembled WGS sequence"/>
</dbReference>
<dbReference type="Pfam" id="PF16197">
    <property type="entry name" value="KAsynt_C_assoc"/>
    <property type="match status" value="1"/>
</dbReference>
<dbReference type="Pfam" id="PF00109">
    <property type="entry name" value="ketoacyl-synt"/>
    <property type="match status" value="1"/>
</dbReference>
<dbReference type="Gene3D" id="3.30.70.3290">
    <property type="match status" value="1"/>
</dbReference>
<evidence type="ECO:0000256" key="1">
    <source>
        <dbReference type="ARBA" id="ARBA00022450"/>
    </source>
</evidence>
<organism evidence="5 6">
    <name type="scientific">Tistrella arctica</name>
    <dbReference type="NCBI Taxonomy" id="3133430"/>
    <lineage>
        <taxon>Bacteria</taxon>
        <taxon>Pseudomonadati</taxon>
        <taxon>Pseudomonadota</taxon>
        <taxon>Alphaproteobacteria</taxon>
        <taxon>Geminicoccales</taxon>
        <taxon>Geminicoccaceae</taxon>
        <taxon>Tistrella</taxon>
    </lineage>
</organism>
<dbReference type="SUPFAM" id="SSF52151">
    <property type="entry name" value="FabD/lysophospholipase-like"/>
    <property type="match status" value="1"/>
</dbReference>
<dbReference type="CDD" id="cd00833">
    <property type="entry name" value="PKS"/>
    <property type="match status" value="1"/>
</dbReference>
<dbReference type="SUPFAM" id="SSF55048">
    <property type="entry name" value="Probable ACP-binding domain of malonyl-CoA ACP transacylase"/>
    <property type="match status" value="1"/>
</dbReference>
<dbReference type="InterPro" id="IPR014031">
    <property type="entry name" value="Ketoacyl_synth_C"/>
</dbReference>
<dbReference type="InterPro" id="IPR016036">
    <property type="entry name" value="Malonyl_transacylase_ACP-bd"/>
</dbReference>
<dbReference type="InterPro" id="IPR018201">
    <property type="entry name" value="Ketoacyl_synth_AS"/>
</dbReference>
<dbReference type="InterPro" id="IPR014043">
    <property type="entry name" value="Acyl_transferase_dom"/>
</dbReference>
<dbReference type="SMART" id="SM00827">
    <property type="entry name" value="PKS_AT"/>
    <property type="match status" value="1"/>
</dbReference>
<dbReference type="Pfam" id="PF02801">
    <property type="entry name" value="Ketoacyl-synt_C"/>
    <property type="match status" value="1"/>
</dbReference>
<dbReference type="PANTHER" id="PTHR43775:SF37">
    <property type="entry name" value="SI:DKEY-61P9.11"/>
    <property type="match status" value="1"/>
</dbReference>
<reference evidence="5 6" key="1">
    <citation type="submission" date="2024-03" db="EMBL/GenBank/DDBJ databases">
        <title>High-quality draft genome sequencing of Tistrella sp. BH-R2-4.</title>
        <authorList>
            <person name="Dong C."/>
        </authorList>
    </citation>
    <scope>NUCLEOTIDE SEQUENCE [LARGE SCALE GENOMIC DNA]</scope>
    <source>
        <strain evidence="5 6">BH-R2-4</strain>
    </source>
</reference>
<evidence type="ECO:0000313" key="5">
    <source>
        <dbReference type="EMBL" id="MEN2989520.1"/>
    </source>
</evidence>
<dbReference type="InterPro" id="IPR001227">
    <property type="entry name" value="Ac_transferase_dom_sf"/>
</dbReference>
<evidence type="ECO:0000313" key="6">
    <source>
        <dbReference type="Proteomes" id="UP001413721"/>
    </source>
</evidence>
<gene>
    <name evidence="5" type="ORF">WG926_14485</name>
</gene>
<dbReference type="InterPro" id="IPR020841">
    <property type="entry name" value="PKS_Beta-ketoAc_synthase_dom"/>
</dbReference>
<dbReference type="InterPro" id="IPR032821">
    <property type="entry name" value="PKS_assoc"/>
</dbReference>
<dbReference type="Pfam" id="PF00698">
    <property type="entry name" value="Acyl_transf_1"/>
    <property type="match status" value="1"/>
</dbReference>
<evidence type="ECO:0000256" key="2">
    <source>
        <dbReference type="ARBA" id="ARBA00022553"/>
    </source>
</evidence>
<sequence>MPASPVSDTRPSAGTAAIIGAACRFPGADDPAAYWRRLMAGDRLAGAPDRRRESLWRAAADPVLGPRITTLTGGYLRDIAGFDPACFSISAREAAKLDPQQRLLMMVAHDALEDAGITRDALRGRAVGVFIGAGSTDYMLLGACDKPGIDAYHGLGNSHSLLANRLSYYYNLKGPSLTVDTACSSSLTALHVALGALAQDDLDLAIVGGVSLILSPDLTLAFSQANMLSPSGRCDSFGAGADGYGRAEGVGVVILAHPDRLAACGGHGRARALIRASAANQDGRSNGITAPNGLAQVQVIRRAMARAGVTPADMAYMEAHGTGTTLGDAIEFKALADVFGPDKGQGKGRDNGAAAPCHVGSAKANLGHMEAAAGMGGLIKAMLMLEHGMIPPHPVPPPFNDVVARAGGRLAITTSAVAIDRADACIGISSFGFGGSNAHVILQAAPADHDDDDTALDADGLGADGPAADGPAADGPALLMLSSHDAGLLAADMQHLAQAIEDGAAPLAAYGHALARDRDALRHRVAVAATGRGDAVRRLRVMAADAGQAGAAAPRVALVFTGQGSQHAGMGADLHARNPVFRAAFDDCAALIRRVAGFTTDDLLHGGAGGNDRLEADTHLAQLALFCHEQALARLVMAAGVVPAALIGHSLGELVAQAIAGMLTPDQAVRLVHERAAAMQETAQETVSGGAMLAVTADADTVRGHLTADAGGEPCHLAAINAARSCVISGPAVAVARVAAAMTARGIASRPLRTRHAFHSPAFAAAAARLARASRDIRPAAPAIPVISNLDGRPLAALPAGSDYWSRQMLAPVAFAPGIAGLVAGDDLDGAGIDLFIEIGPDRVLAPLIARDHGGVAAISLQQRGADGVMTLLGALGRAFEAGLGLDTTPLFAAAPPVRLPARHLACRPCWGVAVARDDPPPDTATVPPRVPDTVATPCVPDVAATPPAPDVVAMPPAREIIARQLDVMRDQLSLIETLKHRTSMQREGGRHG</sequence>
<dbReference type="PANTHER" id="PTHR43775">
    <property type="entry name" value="FATTY ACID SYNTHASE"/>
    <property type="match status" value="1"/>
</dbReference>
<keyword evidence="2" id="KW-0597">Phosphoprotein</keyword>
<dbReference type="InterPro" id="IPR014030">
    <property type="entry name" value="Ketoacyl_synth_N"/>
</dbReference>
<keyword evidence="3" id="KW-0808">Transferase</keyword>
<dbReference type="Gene3D" id="3.40.47.10">
    <property type="match status" value="1"/>
</dbReference>